<sequence>MLPFGVYLIVVFFVDPFNYINRVPFSHDPEKTKIALEESPHLFKLVAFRNDPKSNLVLGDSRSNGIYPQFDNGSWSNLAYGGASLREIIDSYWFSVKYAQLDTVLIGVSLSQYSRFNKRFWVEETIERQSSFLAYTLNKHTFNATFRFLGKRLLPDDHSPSVDSQATEDFEAEKQYHWSKKLDEVDKFFSNLGYPSDYFEQLKEIAADCERRGTVLLFWVPPSHTDYRSKVLEYQVDEYEATFLEDLSSLGSVYHFDFPSTLTNDYENFRDPVHFTDPIARVLFEVLTGLKDHVGIYRLL</sequence>
<dbReference type="SUPFAM" id="SSF52266">
    <property type="entry name" value="SGNH hydrolase"/>
    <property type="match status" value="1"/>
</dbReference>
<organism evidence="1 2">
    <name type="scientific">Lunatimonas lonarensis</name>
    <dbReference type="NCBI Taxonomy" id="1232681"/>
    <lineage>
        <taxon>Bacteria</taxon>
        <taxon>Pseudomonadati</taxon>
        <taxon>Bacteroidota</taxon>
        <taxon>Cytophagia</taxon>
        <taxon>Cytophagales</taxon>
        <taxon>Cyclobacteriaceae</taxon>
    </lineage>
</organism>
<evidence type="ECO:0000313" key="2">
    <source>
        <dbReference type="Proteomes" id="UP000013909"/>
    </source>
</evidence>
<gene>
    <name evidence="1" type="ORF">ADIS_3305</name>
</gene>
<protein>
    <recommendedName>
        <fullName evidence="3">DUF1574 domain-containing protein</fullName>
    </recommendedName>
</protein>
<keyword evidence="2" id="KW-1185">Reference proteome</keyword>
<evidence type="ECO:0000313" key="1">
    <source>
        <dbReference type="EMBL" id="EON76177.1"/>
    </source>
</evidence>
<dbReference type="AlphaFoldDB" id="R7ZQ11"/>
<dbReference type="STRING" id="1232681.ADIS_3305"/>
<comment type="caution">
    <text evidence="1">The sequence shown here is derived from an EMBL/GenBank/DDBJ whole genome shotgun (WGS) entry which is preliminary data.</text>
</comment>
<reference evidence="1 2" key="1">
    <citation type="submission" date="2013-02" db="EMBL/GenBank/DDBJ databases">
        <title>A novel strain isolated from Lonar lake, Maharashtra, India.</title>
        <authorList>
            <person name="Singh A."/>
        </authorList>
    </citation>
    <scope>NUCLEOTIDE SEQUENCE [LARGE SCALE GENOMIC DNA]</scope>
    <source>
        <strain evidence="1 2">AK24</strain>
    </source>
</reference>
<dbReference type="Proteomes" id="UP000013909">
    <property type="component" value="Unassembled WGS sequence"/>
</dbReference>
<evidence type="ECO:0008006" key="3">
    <source>
        <dbReference type="Google" id="ProtNLM"/>
    </source>
</evidence>
<proteinExistence type="predicted"/>
<accession>R7ZQ11</accession>
<name>R7ZQ11_9BACT</name>
<dbReference type="EMBL" id="AQHR01000088">
    <property type="protein sequence ID" value="EON76177.1"/>
    <property type="molecule type" value="Genomic_DNA"/>
</dbReference>